<keyword evidence="2" id="KW-1185">Reference proteome</keyword>
<reference evidence="1 2" key="1">
    <citation type="submission" date="2018-05" db="EMBL/GenBank/DDBJ databases">
        <title>Marinifilum breve JC075T sp. nov., a marine bacterium isolated from Yongle Blue Hole in the South China Sea.</title>
        <authorList>
            <person name="Fu T."/>
        </authorList>
    </citation>
    <scope>NUCLEOTIDE SEQUENCE [LARGE SCALE GENOMIC DNA]</scope>
    <source>
        <strain evidence="1 2">JC075</strain>
    </source>
</reference>
<accession>A0A2V3ZRG4</accession>
<comment type="caution">
    <text evidence="1">The sequence shown here is derived from an EMBL/GenBank/DDBJ whole genome shotgun (WGS) entry which is preliminary data.</text>
</comment>
<dbReference type="InterPro" id="IPR036890">
    <property type="entry name" value="HATPase_C_sf"/>
</dbReference>
<dbReference type="Proteomes" id="UP000248079">
    <property type="component" value="Unassembled WGS sequence"/>
</dbReference>
<dbReference type="Gene3D" id="3.30.565.10">
    <property type="entry name" value="Histidine kinase-like ATPase, C-terminal domain"/>
    <property type="match status" value="1"/>
</dbReference>
<proteinExistence type="predicted"/>
<gene>
    <name evidence="1" type="ORF">DF185_20745</name>
</gene>
<dbReference type="SUPFAM" id="SSF55874">
    <property type="entry name" value="ATPase domain of HSP90 chaperone/DNA topoisomerase II/histidine kinase"/>
    <property type="match status" value="1"/>
</dbReference>
<dbReference type="OrthoDB" id="2047848at2"/>
<evidence type="ECO:0000313" key="2">
    <source>
        <dbReference type="Proteomes" id="UP000248079"/>
    </source>
</evidence>
<name>A0A2V3ZRG4_9BACT</name>
<evidence type="ECO:0000313" key="1">
    <source>
        <dbReference type="EMBL" id="PXX96209.1"/>
    </source>
</evidence>
<organism evidence="1 2">
    <name type="scientific">Marinifilum breve</name>
    <dbReference type="NCBI Taxonomy" id="2184082"/>
    <lineage>
        <taxon>Bacteria</taxon>
        <taxon>Pseudomonadati</taxon>
        <taxon>Bacteroidota</taxon>
        <taxon>Bacteroidia</taxon>
        <taxon>Marinilabiliales</taxon>
        <taxon>Marinifilaceae</taxon>
    </lineage>
</organism>
<dbReference type="AlphaFoldDB" id="A0A2V3ZRG4"/>
<dbReference type="RefSeq" id="WP_110363263.1">
    <property type="nucleotide sequence ID" value="NZ_QFLI01000012.1"/>
</dbReference>
<dbReference type="EMBL" id="QFLI01000012">
    <property type="protein sequence ID" value="PXX96209.1"/>
    <property type="molecule type" value="Genomic_DNA"/>
</dbReference>
<sequence>MMEITIPQKLTNNFQGVVFFTDLYHRTKKCYGEEIVFNFEETKVIESNLFSILGCLISSLEKKKNKARLIGIQEPIDNLFNTKKLVNGAAKKDLWKHLIKCQNFTSPDEGALSEYLETKIFPERPDISLNQHLKMAIQLCVAEVFRNAFVHSRCREVFISHYFSVYNKKLFVTIVNKGKSFVDISSSNHPIAAVEWAVQNGTTTFKRNHKGIGLFTIRQFVQQNQGKIQIMSGTAVWKQVKQRTFSKEYEKAFPGTIITLEFNI</sequence>
<protein>
    <submittedName>
        <fullName evidence="1">Uncharacterized protein</fullName>
    </submittedName>
</protein>